<dbReference type="EMBL" id="CP061032">
    <property type="protein sequence ID" value="QNP90889.1"/>
    <property type="molecule type" value="Genomic_DNA"/>
</dbReference>
<organism evidence="2 3">
    <name type="scientific">Corynebacterium lujinxingii</name>
    <dbReference type="NCBI Taxonomy" id="2763010"/>
    <lineage>
        <taxon>Bacteria</taxon>
        <taxon>Bacillati</taxon>
        <taxon>Actinomycetota</taxon>
        <taxon>Actinomycetes</taxon>
        <taxon>Mycobacteriales</taxon>
        <taxon>Corynebacteriaceae</taxon>
        <taxon>Corynebacterium</taxon>
    </lineage>
</organism>
<sequence>MTVPVVMSSGLTEDEARLIGRLQHDLASYRKKNVTKWRYYDGDVELKNMEIAVPSNLVNVDASIGWGGVIVDALEERIDWLGWTADEDQADGLQAVARENRLSTEFNKVKLDSLVTGVGFLEVTAGGAGEPDVIINAVSSSDATYLWDDRANRVSAGLVMKQGPEGEDLLTLYLPDMTVTVVREHGESRVTRHVHNRGRCGLVAFPNKSRAGRTRGQSELTKPVRYAIDHAQRTILEMEYNREIYTTPQKWFANILPEDLGFDPESDAEMSEFERIKKGFDVAMTRAVILPTQEEDGKNPSTGQYQSAPPTPYIDELQMITQLLSSYSGIPPSWFGFHTDNPPSAEGQRALEARNVKMSERRCTSYSGPMDADVAFIVQSILAQRSEEAAVPTPEFMAAVSSRWRDPATPTVAAATDAVTKQIEVGALARNSVVALERMGYSDADIRRIQQEWSQESFRELLMLASKKELPADPLAEELARQRTE</sequence>
<accession>A0A7H0K0S3</accession>
<dbReference type="EMBL" id="JACMYE010000007">
    <property type="protein sequence ID" value="MBC3179364.1"/>
    <property type="molecule type" value="Genomic_DNA"/>
</dbReference>
<dbReference type="AlphaFoldDB" id="A0A7H0K0S3"/>
<reference evidence="3 4" key="1">
    <citation type="submission" date="2020-08" db="EMBL/GenBank/DDBJ databases">
        <title>novel species in genus Corynebacterium.</title>
        <authorList>
            <person name="Zhang G."/>
        </authorList>
    </citation>
    <scope>NUCLEOTIDE SEQUENCE [LARGE SCALE GENOMIC DNA]</scope>
    <source>
        <strain evidence="3 4">zg-917</strain>
        <strain evidence="2">Zg-917</strain>
    </source>
</reference>
<evidence type="ECO:0000313" key="2">
    <source>
        <dbReference type="EMBL" id="QNP90889.1"/>
    </source>
</evidence>
<evidence type="ECO:0000313" key="3">
    <source>
        <dbReference type="Proteomes" id="UP000516235"/>
    </source>
</evidence>
<evidence type="ECO:0000313" key="1">
    <source>
        <dbReference type="EMBL" id="MBC3179364.1"/>
    </source>
</evidence>
<dbReference type="Proteomes" id="UP000516235">
    <property type="component" value="Chromosome"/>
</dbReference>
<gene>
    <name evidence="1" type="ORF">H7348_08635</name>
    <name evidence="2" type="ORF">IAU68_03750</name>
</gene>
<evidence type="ECO:0000313" key="4">
    <source>
        <dbReference type="Proteomes" id="UP000642876"/>
    </source>
</evidence>
<name>A0A7H0K0S3_9CORY</name>
<dbReference type="Pfam" id="PF05133">
    <property type="entry name" value="SPP1_portal"/>
    <property type="match status" value="1"/>
</dbReference>
<protein>
    <submittedName>
        <fullName evidence="2">Phage portal protein</fullName>
    </submittedName>
</protein>
<proteinExistence type="predicted"/>
<dbReference type="KEGG" id="cluj:IAU68_03750"/>
<keyword evidence="4" id="KW-1185">Reference proteome</keyword>
<dbReference type="RefSeq" id="WP_171194408.1">
    <property type="nucleotide sequence ID" value="NZ_CP061032.1"/>
</dbReference>
<dbReference type="Proteomes" id="UP000642876">
    <property type="component" value="Unassembled WGS sequence"/>
</dbReference>
<dbReference type="InterPro" id="IPR021145">
    <property type="entry name" value="Portal_protein_SPP1_Gp6-like"/>
</dbReference>